<gene>
    <name evidence="1" type="ORF">NDU88_003012</name>
</gene>
<dbReference type="AlphaFoldDB" id="A0AAV7KX88"/>
<dbReference type="Gene3D" id="3.60.10.10">
    <property type="entry name" value="Endonuclease/exonuclease/phosphatase"/>
    <property type="match status" value="1"/>
</dbReference>
<evidence type="ECO:0000313" key="1">
    <source>
        <dbReference type="EMBL" id="KAJ1082847.1"/>
    </source>
</evidence>
<dbReference type="Proteomes" id="UP001066276">
    <property type="component" value="Chromosome 12"/>
</dbReference>
<keyword evidence="2" id="KW-1185">Reference proteome</keyword>
<comment type="caution">
    <text evidence="1">The sequence shown here is derived from an EMBL/GenBank/DDBJ whole genome shotgun (WGS) entry which is preliminary data.</text>
</comment>
<dbReference type="EMBL" id="JANPWB010000016">
    <property type="protein sequence ID" value="KAJ1082847.1"/>
    <property type="molecule type" value="Genomic_DNA"/>
</dbReference>
<dbReference type="SUPFAM" id="SSF56219">
    <property type="entry name" value="DNase I-like"/>
    <property type="match status" value="1"/>
</dbReference>
<evidence type="ECO:0000313" key="2">
    <source>
        <dbReference type="Proteomes" id="UP001066276"/>
    </source>
</evidence>
<name>A0AAV7KX88_PLEWA</name>
<sequence>MECSWARIRNTPESCCLERLRIQHFSPGAPWSGGESVESADWSGGAHEVLGKRESGLAFECGPRQCDRDPPKLNTMPQMSAKLRMVMRNLHFEDVWREMYPTSRIFSCYTPTHGAYSRLDRFLLANDGSLDVCRVAYQVWFLSDHTPLLLECETHVPKPVIPLWRLRPDLLGDPEYKQDVQGALNGYFSTNWGTATAIKLETLKIVIRGESLNKTYGIRKHLDQELTRQEDVLTALQRQIDNRRALREGDSYEHTAPAALVVLDMEKAFDLLSWEYLWEVMRRMGIGPDFLSWVRLLYTVPRARVRTGPIVS</sequence>
<dbReference type="PANTHER" id="PTHR19446">
    <property type="entry name" value="REVERSE TRANSCRIPTASES"/>
    <property type="match status" value="1"/>
</dbReference>
<evidence type="ECO:0008006" key="3">
    <source>
        <dbReference type="Google" id="ProtNLM"/>
    </source>
</evidence>
<organism evidence="1 2">
    <name type="scientific">Pleurodeles waltl</name>
    <name type="common">Iberian ribbed newt</name>
    <dbReference type="NCBI Taxonomy" id="8319"/>
    <lineage>
        <taxon>Eukaryota</taxon>
        <taxon>Metazoa</taxon>
        <taxon>Chordata</taxon>
        <taxon>Craniata</taxon>
        <taxon>Vertebrata</taxon>
        <taxon>Euteleostomi</taxon>
        <taxon>Amphibia</taxon>
        <taxon>Batrachia</taxon>
        <taxon>Caudata</taxon>
        <taxon>Salamandroidea</taxon>
        <taxon>Salamandridae</taxon>
        <taxon>Pleurodelinae</taxon>
        <taxon>Pleurodeles</taxon>
    </lineage>
</organism>
<proteinExistence type="predicted"/>
<reference evidence="1" key="1">
    <citation type="journal article" date="2022" name="bioRxiv">
        <title>Sequencing and chromosome-scale assembly of the giantPleurodeles waltlgenome.</title>
        <authorList>
            <person name="Brown T."/>
            <person name="Elewa A."/>
            <person name="Iarovenko S."/>
            <person name="Subramanian E."/>
            <person name="Araus A.J."/>
            <person name="Petzold A."/>
            <person name="Susuki M."/>
            <person name="Suzuki K.-i.T."/>
            <person name="Hayashi T."/>
            <person name="Toyoda A."/>
            <person name="Oliveira C."/>
            <person name="Osipova E."/>
            <person name="Leigh N.D."/>
            <person name="Simon A."/>
            <person name="Yun M.H."/>
        </authorList>
    </citation>
    <scope>NUCLEOTIDE SEQUENCE</scope>
    <source>
        <strain evidence="1">20211129_DDA</strain>
        <tissue evidence="1">Liver</tissue>
    </source>
</reference>
<accession>A0AAV7KX88</accession>
<protein>
    <recommendedName>
        <fullName evidence="3">Reverse transcriptase domain-containing protein</fullName>
    </recommendedName>
</protein>
<dbReference type="InterPro" id="IPR036691">
    <property type="entry name" value="Endo/exonu/phosph_ase_sf"/>
</dbReference>